<feature type="domain" description="HTH myb-type" evidence="7">
    <location>
        <begin position="224"/>
        <end position="282"/>
    </location>
</feature>
<name>A0A4Y7KUW5_PAPSO</name>
<dbReference type="EMBL" id="CM010723">
    <property type="protein sequence ID" value="RZC77133.1"/>
    <property type="molecule type" value="Genomic_DNA"/>
</dbReference>
<evidence type="ECO:0000313" key="8">
    <source>
        <dbReference type="EMBL" id="RZC77133.1"/>
    </source>
</evidence>
<keyword evidence="2" id="KW-0805">Transcription regulation</keyword>
<dbReference type="InterPro" id="IPR006447">
    <property type="entry name" value="Myb_dom_plants"/>
</dbReference>
<evidence type="ECO:0000256" key="1">
    <source>
        <dbReference type="ARBA" id="ARBA00004123"/>
    </source>
</evidence>
<accession>A0A4Y7KUW5</accession>
<dbReference type="AlphaFoldDB" id="A0A4Y7KUW5"/>
<dbReference type="InterPro" id="IPR009057">
    <property type="entry name" value="Homeodomain-like_sf"/>
</dbReference>
<evidence type="ECO:0000256" key="4">
    <source>
        <dbReference type="ARBA" id="ARBA00023163"/>
    </source>
</evidence>
<dbReference type="Pfam" id="PF00249">
    <property type="entry name" value="Myb_DNA-binding"/>
    <property type="match status" value="1"/>
</dbReference>
<dbReference type="SUPFAM" id="SSF46689">
    <property type="entry name" value="Homeodomain-like"/>
    <property type="match status" value="1"/>
</dbReference>
<evidence type="ECO:0000256" key="5">
    <source>
        <dbReference type="ARBA" id="ARBA00023242"/>
    </source>
</evidence>
<dbReference type="GO" id="GO:0005634">
    <property type="term" value="C:nucleus"/>
    <property type="evidence" value="ECO:0007669"/>
    <property type="project" value="UniProtKB-SubCell"/>
</dbReference>
<organism evidence="8 9">
    <name type="scientific">Papaver somniferum</name>
    <name type="common">Opium poppy</name>
    <dbReference type="NCBI Taxonomy" id="3469"/>
    <lineage>
        <taxon>Eukaryota</taxon>
        <taxon>Viridiplantae</taxon>
        <taxon>Streptophyta</taxon>
        <taxon>Embryophyta</taxon>
        <taxon>Tracheophyta</taxon>
        <taxon>Spermatophyta</taxon>
        <taxon>Magnoliopsida</taxon>
        <taxon>Ranunculales</taxon>
        <taxon>Papaveraceae</taxon>
        <taxon>Papaveroideae</taxon>
        <taxon>Papaver</taxon>
    </lineage>
</organism>
<dbReference type="InterPro" id="IPR017930">
    <property type="entry name" value="Myb_dom"/>
</dbReference>
<keyword evidence="9" id="KW-1185">Reference proteome</keyword>
<dbReference type="Gene3D" id="1.10.10.60">
    <property type="entry name" value="Homeodomain-like"/>
    <property type="match status" value="1"/>
</dbReference>
<evidence type="ECO:0000256" key="6">
    <source>
        <dbReference type="SAM" id="MobiDB-lite"/>
    </source>
</evidence>
<feature type="region of interest" description="Disordered" evidence="6">
    <location>
        <begin position="123"/>
        <end position="228"/>
    </location>
</feature>
<keyword evidence="5" id="KW-0539">Nucleus</keyword>
<dbReference type="PANTHER" id="PTHR31003">
    <property type="entry name" value="MYB FAMILY TRANSCRIPTION FACTOR"/>
    <property type="match status" value="1"/>
</dbReference>
<evidence type="ECO:0000259" key="7">
    <source>
        <dbReference type="PROSITE" id="PS51294"/>
    </source>
</evidence>
<dbReference type="GO" id="GO:0003700">
    <property type="term" value="F:DNA-binding transcription factor activity"/>
    <property type="evidence" value="ECO:0007669"/>
    <property type="project" value="InterPro"/>
</dbReference>
<dbReference type="Pfam" id="PF26575">
    <property type="entry name" value="HHO5_N"/>
    <property type="match status" value="1"/>
</dbReference>
<dbReference type="Gramene" id="RZC77133">
    <property type="protein sequence ID" value="RZC77133"/>
    <property type="gene ID" value="C5167_001323"/>
</dbReference>
<gene>
    <name evidence="8" type="ORF">C5167_001323</name>
</gene>
<feature type="region of interest" description="Disordered" evidence="6">
    <location>
        <begin position="50"/>
        <end position="75"/>
    </location>
</feature>
<dbReference type="OrthoDB" id="1908613at2759"/>
<feature type="compositionally biased region" description="Polar residues" evidence="6">
    <location>
        <begin position="50"/>
        <end position="71"/>
    </location>
</feature>
<dbReference type="PROSITE" id="PS51294">
    <property type="entry name" value="HTH_MYB"/>
    <property type="match status" value="1"/>
</dbReference>
<dbReference type="PANTHER" id="PTHR31003:SF16">
    <property type="entry name" value="TRANSCRIPTION FACTOR HHO2"/>
    <property type="match status" value="1"/>
</dbReference>
<dbReference type="GO" id="GO:0003677">
    <property type="term" value="F:DNA binding"/>
    <property type="evidence" value="ECO:0007669"/>
    <property type="project" value="UniProtKB-KW"/>
</dbReference>
<proteinExistence type="predicted"/>
<dbReference type="InterPro" id="IPR044787">
    <property type="entry name" value="HHO5-like"/>
</dbReference>
<dbReference type="OMA" id="WVPPQDY"/>
<dbReference type="NCBIfam" id="TIGR01557">
    <property type="entry name" value="myb_SHAQKYF"/>
    <property type="match status" value="1"/>
</dbReference>
<dbReference type="InterPro" id="IPR001005">
    <property type="entry name" value="SANT/Myb"/>
</dbReference>
<protein>
    <recommendedName>
        <fullName evidence="7">HTH myb-type domain-containing protein</fullName>
    </recommendedName>
</protein>
<dbReference type="FunFam" id="1.10.10.60:FF:000002">
    <property type="entry name" value="Myb family transcription factor"/>
    <property type="match status" value="1"/>
</dbReference>
<reference evidence="8 9" key="1">
    <citation type="journal article" date="2018" name="Science">
        <title>The opium poppy genome and morphinan production.</title>
        <authorList>
            <person name="Guo L."/>
            <person name="Winzer T."/>
            <person name="Yang X."/>
            <person name="Li Y."/>
            <person name="Ning Z."/>
            <person name="He Z."/>
            <person name="Teodor R."/>
            <person name="Lu Y."/>
            <person name="Bowser T.A."/>
            <person name="Graham I.A."/>
            <person name="Ye K."/>
        </authorList>
    </citation>
    <scope>NUCLEOTIDE SEQUENCE [LARGE SCALE GENOMIC DNA]</scope>
    <source>
        <strain evidence="9">cv. HN1</strain>
        <tissue evidence="8">Leaves</tissue>
    </source>
</reference>
<dbReference type="Proteomes" id="UP000316621">
    <property type="component" value="Chromosome 9"/>
</dbReference>
<feature type="compositionally biased region" description="Polar residues" evidence="6">
    <location>
        <begin position="184"/>
        <end position="193"/>
    </location>
</feature>
<evidence type="ECO:0000313" key="9">
    <source>
        <dbReference type="Proteomes" id="UP000316621"/>
    </source>
</evidence>
<keyword evidence="3" id="KW-0238">DNA-binding</keyword>
<sequence>MESNYSEKMKKFQDYMNALEEERNKMQVFHRELPLSLDLINQAISNCRQQLESSTTGTSMDSEEQTTSSDGGSPILEEFIPLNSSICSSHFEKLLQKSSPPEIEVSKNKLDWLKSVQLWNQNPDPVLKEDSSLRKATLPAPESKESSDQRASLPFPSHKTNQTVVATPTSTPGSRTTSSTTETINDSDANYNKNPKRSKEDEEEDHENERERPQGQSSSSSSLRKTRRCWSPELHRRFLSALQQLGGSQVATPKQIRELMKVDGLTNDEVKSHLQKYRLHTRRPSPVHNSVNSQPPQFVVVGGIWVPPPKSLTGESSQSTTQVTCNNRIYAPIAALPHQLGSSSFLSHQNHKNLQFQMTPLHSDGRNITREQEHTIGFKNDHDDNVHLISPSISSSTTCTSTPSLPL</sequence>
<keyword evidence="4" id="KW-0804">Transcription</keyword>
<dbReference type="InterPro" id="IPR058673">
    <property type="entry name" value="HHO5-like_N"/>
</dbReference>
<evidence type="ECO:0000256" key="2">
    <source>
        <dbReference type="ARBA" id="ARBA00023015"/>
    </source>
</evidence>
<feature type="compositionally biased region" description="Low complexity" evidence="6">
    <location>
        <begin position="167"/>
        <end position="183"/>
    </location>
</feature>
<comment type="subcellular location">
    <subcellularLocation>
        <location evidence="1">Nucleus</location>
    </subcellularLocation>
</comment>
<evidence type="ECO:0000256" key="3">
    <source>
        <dbReference type="ARBA" id="ARBA00023125"/>
    </source>
</evidence>